<dbReference type="AlphaFoldDB" id="A0A1Y4JUL8"/>
<sequence>MKQRFLDKDWWKNTTGATAGTIIGIILTFGTTFYIENRNKAEMARKTVMITLHNLDSAIDTMEMLLQELQRRDSLFTRVCSLMPDKYEQMGNDSLILFVNTFGSHRMNITDNTAESIFSNSFEVWQYLDDEKVIGRIGNCYSILHACYEQYDKIQNLRMDAFRAYWHQYPPTDYPNPKEAFLALIQRNDVRYVLSVHNTVVRLLERTYGIMHRLNERNKQVLGIPQEELDEIGNLLEQNSYDLSGKESK</sequence>
<evidence type="ECO:0000313" key="3">
    <source>
        <dbReference type="Proteomes" id="UP000196587"/>
    </source>
</evidence>
<dbReference type="Proteomes" id="UP000196587">
    <property type="component" value="Unassembled WGS sequence"/>
</dbReference>
<gene>
    <name evidence="2" type="ORF">B5F24_11220</name>
</gene>
<comment type="caution">
    <text evidence="2">The sequence shown here is derived from an EMBL/GenBank/DDBJ whole genome shotgun (WGS) entry which is preliminary data.</text>
</comment>
<evidence type="ECO:0000256" key="1">
    <source>
        <dbReference type="SAM" id="Phobius"/>
    </source>
</evidence>
<protein>
    <submittedName>
        <fullName evidence="2">Uncharacterized protein</fullName>
    </submittedName>
</protein>
<accession>A0A1Y4JUL8</accession>
<keyword evidence="1" id="KW-1133">Transmembrane helix</keyword>
<proteinExistence type="predicted"/>
<reference evidence="3" key="1">
    <citation type="submission" date="2017-04" db="EMBL/GenBank/DDBJ databases">
        <title>Function of individual gut microbiota members based on whole genome sequencing of pure cultures obtained from chicken caecum.</title>
        <authorList>
            <person name="Medvecky M."/>
            <person name="Cejkova D."/>
            <person name="Polansky O."/>
            <person name="Karasova D."/>
            <person name="Kubasova T."/>
            <person name="Cizek A."/>
            <person name="Rychlik I."/>
        </authorList>
    </citation>
    <scope>NUCLEOTIDE SEQUENCE [LARGE SCALE GENOMIC DNA]</scope>
    <source>
        <strain evidence="3">An189</strain>
    </source>
</reference>
<organism evidence="2 3">
    <name type="scientific">Bacteroides clarus</name>
    <dbReference type="NCBI Taxonomy" id="626929"/>
    <lineage>
        <taxon>Bacteria</taxon>
        <taxon>Pseudomonadati</taxon>
        <taxon>Bacteroidota</taxon>
        <taxon>Bacteroidia</taxon>
        <taxon>Bacteroidales</taxon>
        <taxon>Bacteroidaceae</taxon>
        <taxon>Bacteroides</taxon>
    </lineage>
</organism>
<keyword evidence="1" id="KW-0472">Membrane</keyword>
<dbReference type="RefSeq" id="WP_087412942.1">
    <property type="nucleotide sequence ID" value="NZ_CALIXP010000071.1"/>
</dbReference>
<name>A0A1Y4JUL8_9BACE</name>
<evidence type="ECO:0000313" key="2">
    <source>
        <dbReference type="EMBL" id="OUP33741.1"/>
    </source>
</evidence>
<keyword evidence="1" id="KW-0812">Transmembrane</keyword>
<feature type="transmembrane region" description="Helical" evidence="1">
    <location>
        <begin position="15"/>
        <end position="35"/>
    </location>
</feature>
<dbReference type="EMBL" id="NFKE01000007">
    <property type="protein sequence ID" value="OUP33741.1"/>
    <property type="molecule type" value="Genomic_DNA"/>
</dbReference>